<evidence type="ECO:0000256" key="1">
    <source>
        <dbReference type="SAM" id="MobiDB-lite"/>
    </source>
</evidence>
<name>A0ABQ9G7I4_9NEOP</name>
<feature type="region of interest" description="Disordered" evidence="1">
    <location>
        <begin position="182"/>
        <end position="203"/>
    </location>
</feature>
<evidence type="ECO:0000313" key="3">
    <source>
        <dbReference type="Proteomes" id="UP001159363"/>
    </source>
</evidence>
<organism evidence="2 3">
    <name type="scientific">Dryococelus australis</name>
    <dbReference type="NCBI Taxonomy" id="614101"/>
    <lineage>
        <taxon>Eukaryota</taxon>
        <taxon>Metazoa</taxon>
        <taxon>Ecdysozoa</taxon>
        <taxon>Arthropoda</taxon>
        <taxon>Hexapoda</taxon>
        <taxon>Insecta</taxon>
        <taxon>Pterygota</taxon>
        <taxon>Neoptera</taxon>
        <taxon>Polyneoptera</taxon>
        <taxon>Phasmatodea</taxon>
        <taxon>Verophasmatodea</taxon>
        <taxon>Anareolatae</taxon>
        <taxon>Phasmatidae</taxon>
        <taxon>Eurycanthinae</taxon>
        <taxon>Dryococelus</taxon>
    </lineage>
</organism>
<dbReference type="Proteomes" id="UP001159363">
    <property type="component" value="Chromosome 14"/>
</dbReference>
<proteinExistence type="predicted"/>
<accession>A0ABQ9G7I4</accession>
<evidence type="ECO:0000313" key="2">
    <source>
        <dbReference type="EMBL" id="KAJ8867461.1"/>
    </source>
</evidence>
<feature type="region of interest" description="Disordered" evidence="1">
    <location>
        <begin position="1"/>
        <end position="49"/>
    </location>
</feature>
<protein>
    <recommendedName>
        <fullName evidence="4">FZ domain-containing protein</fullName>
    </recommendedName>
</protein>
<feature type="compositionally biased region" description="Polar residues" evidence="1">
    <location>
        <begin position="305"/>
        <end position="316"/>
    </location>
</feature>
<feature type="compositionally biased region" description="Basic and acidic residues" evidence="1">
    <location>
        <begin position="18"/>
        <end position="42"/>
    </location>
</feature>
<feature type="region of interest" description="Disordered" evidence="1">
    <location>
        <begin position="296"/>
        <end position="316"/>
    </location>
</feature>
<dbReference type="EMBL" id="JARBHB010000015">
    <property type="protein sequence ID" value="KAJ8867461.1"/>
    <property type="molecule type" value="Genomic_DNA"/>
</dbReference>
<comment type="caution">
    <text evidence="2">The sequence shown here is derived from an EMBL/GenBank/DDBJ whole genome shotgun (WGS) entry which is preliminary data.</text>
</comment>
<gene>
    <name evidence="2" type="ORF">PR048_031263</name>
</gene>
<keyword evidence="3" id="KW-1185">Reference proteome</keyword>
<evidence type="ECO:0008006" key="4">
    <source>
        <dbReference type="Google" id="ProtNLM"/>
    </source>
</evidence>
<sequence>MRVKQDEYGTPPAGKGGGGEREIPEKTRPTSGIVRHEYHSDGSDPAGDRAYSPWWEITGGVPGAARTNRTTVSVNTDTNTADIDVLENIGSSLLHHLQCQSICAALEGLRQELQHCSTNSKPISCRQYKPTSAVFNCENSFNYCRRANVMDVLHRYRRIAWGGEIPEETRRIKAASGTIPTCDTAMDRTRSTPRFPEGSHKGIGQDDAAGRRIFSVIPRLPRPIFIPAMLHTHLTSHSAALETLITLFTGCEKQALHNYSRNKICRGSNTRAFNPLRPSVHDRLWQSGKYHASSSRSKTRIMETSAVSSGSRMSRRGANTSSFLKGDFHVSPSTVRESVEKFSLTPPMLPNVDILDLPRTDSLHRSEYRLILTTKTSLSKHGLTLWPTAPRTSAFFCLSLTLTLSPHPSSSVLGGLGGVERGSRFYTLSVTRSLRGAAVAERSDFNTRPGFSQVGIVPDDAAGRRVFSGDLRFPPPLHSGADTFSPRFTFVGSQELVVKSRPNLSTIDSLDTTKK</sequence>
<reference evidence="2 3" key="1">
    <citation type="submission" date="2023-02" db="EMBL/GenBank/DDBJ databases">
        <title>LHISI_Scaffold_Assembly.</title>
        <authorList>
            <person name="Stuart O.P."/>
            <person name="Cleave R."/>
            <person name="Magrath M.J.L."/>
            <person name="Mikheyev A.S."/>
        </authorList>
    </citation>
    <scope>NUCLEOTIDE SEQUENCE [LARGE SCALE GENOMIC DNA]</scope>
    <source>
        <strain evidence="2">Daus_M_001</strain>
        <tissue evidence="2">Leg muscle</tissue>
    </source>
</reference>